<dbReference type="Proteomes" id="UP000054075">
    <property type="component" value="Unassembled WGS sequence"/>
</dbReference>
<feature type="domain" description="Peptidase M16 C-terminal" evidence="2">
    <location>
        <begin position="197"/>
        <end position="374"/>
    </location>
</feature>
<dbReference type="RefSeq" id="WP_006034675.1">
    <property type="nucleotide sequence ID" value="NZ_AAQJ02000001.1"/>
</dbReference>
<dbReference type="STRING" id="59196.RICGR_1358"/>
<keyword evidence="4" id="KW-1185">Reference proteome</keyword>
<dbReference type="InterPro" id="IPR011765">
    <property type="entry name" value="Pept_M16_N"/>
</dbReference>
<dbReference type="InterPro" id="IPR007863">
    <property type="entry name" value="Peptidase_M16_C"/>
</dbReference>
<comment type="caution">
    <text evidence="3">The sequence shown here is derived from an EMBL/GenBank/DDBJ whole genome shotgun (WGS) entry which is preliminary data.</text>
</comment>
<sequence>MPHKFYLYFLTFFLVFITRTLHAEPPQFSLKIEHWSTKNGVPVYFVAKKEIPIVDIGLLFHGGSAQDKNFPGIALFTAEMLDQGTQNLNANQIAHRFEAVGARYTAQVNQDMTVLNLRSLSAQPYLHSALNTLTALLNKATFPENAINRIRTQLLIALQQEAQTPRAVAAKALYKTLYQLHPYASPISGNKTSIQQIDQKELLKFYRRNYVAQNALIAIVGNLSRAKAITIAEQLSGRLAFGKALAPLAAPLPPPSKNQVIKISYPSKQTTIFLGQIGIAVEDPDYFPLIVGNQILGGGILTSKLFNEIRNKRGLCYGINSGFKPLKVAGPFFIVLQTRQDQAIKALSLTQQTLKKFLTQGPTSTELYNAKQALIGSFPLSISNNEAILSAIEKIGFYQLPLDYWETYTQKMNAVNLEQIKKAYQRFQAKKMITVLLGQ</sequence>
<reference evidence="3" key="2">
    <citation type="submission" date="2007-10" db="EMBL/GenBank/DDBJ databases">
        <authorList>
            <person name="Myers G.S."/>
        </authorList>
    </citation>
    <scope>NUCLEOTIDE SEQUENCE [LARGE SCALE GENOMIC DNA]</scope>
</reference>
<feature type="domain" description="Peptidase M16 N-terminal" evidence="1">
    <location>
        <begin position="50"/>
        <end position="189"/>
    </location>
</feature>
<dbReference type="eggNOG" id="COG0612">
    <property type="taxonomic scope" value="Bacteria"/>
</dbReference>
<evidence type="ECO:0000313" key="3">
    <source>
        <dbReference type="EMBL" id="EDP45687.1"/>
    </source>
</evidence>
<proteinExistence type="predicted"/>
<evidence type="ECO:0000313" key="4">
    <source>
        <dbReference type="Proteomes" id="UP000054075"/>
    </source>
</evidence>
<gene>
    <name evidence="3" type="ORF">RICGR_1358</name>
</gene>
<dbReference type="Pfam" id="PF05193">
    <property type="entry name" value="Peptidase_M16_C"/>
    <property type="match status" value="1"/>
</dbReference>
<dbReference type="SUPFAM" id="SSF63411">
    <property type="entry name" value="LuxS/MPP-like metallohydrolase"/>
    <property type="match status" value="2"/>
</dbReference>
<dbReference type="Gene3D" id="3.30.830.10">
    <property type="entry name" value="Metalloenzyme, LuxS/M16 peptidase-like"/>
    <property type="match status" value="2"/>
</dbReference>
<dbReference type="AlphaFoldDB" id="A8PPR0"/>
<name>A8PPR0_9COXI</name>
<evidence type="ECO:0000259" key="1">
    <source>
        <dbReference type="Pfam" id="PF00675"/>
    </source>
</evidence>
<dbReference type="Pfam" id="PF00675">
    <property type="entry name" value="Peptidase_M16"/>
    <property type="match status" value="1"/>
</dbReference>
<protein>
    <submittedName>
        <fullName evidence="3">Peptidase, M16 family</fullName>
    </submittedName>
</protein>
<reference evidence="3" key="1">
    <citation type="submission" date="2006-04" db="EMBL/GenBank/DDBJ databases">
        <authorList>
            <person name="Seshadri R."/>
            <person name="Federici B.A."/>
        </authorList>
    </citation>
    <scope>NUCLEOTIDE SEQUENCE [LARGE SCALE GENOMIC DNA]</scope>
</reference>
<dbReference type="EMBL" id="AAQJ02000001">
    <property type="protein sequence ID" value="EDP45687.1"/>
    <property type="molecule type" value="Genomic_DNA"/>
</dbReference>
<dbReference type="PANTHER" id="PTHR11851">
    <property type="entry name" value="METALLOPROTEASE"/>
    <property type="match status" value="1"/>
</dbReference>
<dbReference type="OrthoDB" id="9811314at2"/>
<organism evidence="3 4">
    <name type="scientific">Rickettsiella grylli</name>
    <dbReference type="NCBI Taxonomy" id="59196"/>
    <lineage>
        <taxon>Bacteria</taxon>
        <taxon>Pseudomonadati</taxon>
        <taxon>Pseudomonadota</taxon>
        <taxon>Gammaproteobacteria</taxon>
        <taxon>Legionellales</taxon>
        <taxon>Coxiellaceae</taxon>
        <taxon>Rickettsiella</taxon>
    </lineage>
</organism>
<dbReference type="InterPro" id="IPR011249">
    <property type="entry name" value="Metalloenz_LuxS/M16"/>
</dbReference>
<accession>A8PPR0</accession>
<dbReference type="GO" id="GO:0046872">
    <property type="term" value="F:metal ion binding"/>
    <property type="evidence" value="ECO:0007669"/>
    <property type="project" value="InterPro"/>
</dbReference>
<evidence type="ECO:0000259" key="2">
    <source>
        <dbReference type="Pfam" id="PF05193"/>
    </source>
</evidence>
<dbReference type="InterPro" id="IPR050361">
    <property type="entry name" value="MPP/UQCRC_Complex"/>
</dbReference>
<dbReference type="PANTHER" id="PTHR11851:SF224">
    <property type="entry name" value="PROCESSING PROTEASE"/>
    <property type="match status" value="1"/>
</dbReference>